<dbReference type="RefSeq" id="WP_182665044.1">
    <property type="nucleotide sequence ID" value="NZ_VKHS01000412.1"/>
</dbReference>
<evidence type="ECO:0000256" key="5">
    <source>
        <dbReference type="PROSITE-ProRule" id="PRU10141"/>
    </source>
</evidence>
<evidence type="ECO:0000313" key="9">
    <source>
        <dbReference type="Proteomes" id="UP000530234"/>
    </source>
</evidence>
<keyword evidence="4 5" id="KW-0067">ATP-binding</keyword>
<proteinExistence type="predicted"/>
<evidence type="ECO:0000256" key="3">
    <source>
        <dbReference type="ARBA" id="ARBA00022777"/>
    </source>
</evidence>
<feature type="region of interest" description="Disordered" evidence="6">
    <location>
        <begin position="308"/>
        <end position="380"/>
    </location>
</feature>
<comment type="caution">
    <text evidence="8">The sequence shown here is derived from an EMBL/GenBank/DDBJ whole genome shotgun (WGS) entry which is preliminary data.</text>
</comment>
<organism evidence="8 9">
    <name type="scientific">Streptomyces calidiresistens</name>
    <dbReference type="NCBI Taxonomy" id="1485586"/>
    <lineage>
        <taxon>Bacteria</taxon>
        <taxon>Bacillati</taxon>
        <taxon>Actinomycetota</taxon>
        <taxon>Actinomycetes</taxon>
        <taxon>Kitasatosporales</taxon>
        <taxon>Streptomycetaceae</taxon>
        <taxon>Streptomyces</taxon>
    </lineage>
</organism>
<dbReference type="InterPro" id="IPR011009">
    <property type="entry name" value="Kinase-like_dom_sf"/>
</dbReference>
<dbReference type="SUPFAM" id="SSF56112">
    <property type="entry name" value="Protein kinase-like (PK-like)"/>
    <property type="match status" value="1"/>
</dbReference>
<protein>
    <submittedName>
        <fullName evidence="8">Protein kinase</fullName>
    </submittedName>
</protein>
<dbReference type="InterPro" id="IPR017441">
    <property type="entry name" value="Protein_kinase_ATP_BS"/>
</dbReference>
<evidence type="ECO:0000256" key="4">
    <source>
        <dbReference type="ARBA" id="ARBA00022840"/>
    </source>
</evidence>
<gene>
    <name evidence="8" type="ORF">FOE67_16385</name>
</gene>
<dbReference type="Proteomes" id="UP000530234">
    <property type="component" value="Unassembled WGS sequence"/>
</dbReference>
<dbReference type="PROSITE" id="PS00108">
    <property type="entry name" value="PROTEIN_KINASE_ST"/>
    <property type="match status" value="1"/>
</dbReference>
<keyword evidence="2 5" id="KW-0547">Nucleotide-binding</keyword>
<dbReference type="PROSITE" id="PS00107">
    <property type="entry name" value="PROTEIN_KINASE_ATP"/>
    <property type="match status" value="1"/>
</dbReference>
<accession>A0A7W3XXF8</accession>
<dbReference type="PANTHER" id="PTHR43289">
    <property type="entry name" value="MITOGEN-ACTIVATED PROTEIN KINASE KINASE KINASE 20-RELATED"/>
    <property type="match status" value="1"/>
</dbReference>
<keyword evidence="1" id="KW-0808">Transferase</keyword>
<dbReference type="InterPro" id="IPR008271">
    <property type="entry name" value="Ser/Thr_kinase_AS"/>
</dbReference>
<dbReference type="CDD" id="cd14014">
    <property type="entry name" value="STKc_PknB_like"/>
    <property type="match status" value="1"/>
</dbReference>
<evidence type="ECO:0000259" key="7">
    <source>
        <dbReference type="PROSITE" id="PS50011"/>
    </source>
</evidence>
<dbReference type="GO" id="GO:0005524">
    <property type="term" value="F:ATP binding"/>
    <property type="evidence" value="ECO:0007669"/>
    <property type="project" value="UniProtKB-UniRule"/>
</dbReference>
<evidence type="ECO:0000256" key="2">
    <source>
        <dbReference type="ARBA" id="ARBA00022741"/>
    </source>
</evidence>
<dbReference type="GO" id="GO:0004674">
    <property type="term" value="F:protein serine/threonine kinase activity"/>
    <property type="evidence" value="ECO:0007669"/>
    <property type="project" value="TreeGrafter"/>
</dbReference>
<evidence type="ECO:0000256" key="6">
    <source>
        <dbReference type="SAM" id="MobiDB-lite"/>
    </source>
</evidence>
<feature type="binding site" evidence="5">
    <location>
        <position position="43"/>
    </location>
    <ligand>
        <name>ATP</name>
        <dbReference type="ChEBI" id="CHEBI:30616"/>
    </ligand>
</feature>
<keyword evidence="3 8" id="KW-0418">Kinase</keyword>
<evidence type="ECO:0000313" key="8">
    <source>
        <dbReference type="EMBL" id="MBB0231050.1"/>
    </source>
</evidence>
<dbReference type="PANTHER" id="PTHR43289:SF34">
    <property type="entry name" value="SERINE_THREONINE-PROTEIN KINASE YBDM-RELATED"/>
    <property type="match status" value="1"/>
</dbReference>
<feature type="compositionally biased region" description="Low complexity" evidence="6">
    <location>
        <begin position="313"/>
        <end position="326"/>
    </location>
</feature>
<dbReference type="SMART" id="SM00220">
    <property type="entry name" value="S_TKc"/>
    <property type="match status" value="1"/>
</dbReference>
<feature type="domain" description="Protein kinase" evidence="7">
    <location>
        <begin position="15"/>
        <end position="284"/>
    </location>
</feature>
<dbReference type="Gene3D" id="3.30.200.20">
    <property type="entry name" value="Phosphorylase Kinase, domain 1"/>
    <property type="match status" value="1"/>
</dbReference>
<feature type="compositionally biased region" description="Gly residues" evidence="6">
    <location>
        <begin position="327"/>
        <end position="345"/>
    </location>
</feature>
<keyword evidence="9" id="KW-1185">Reference proteome</keyword>
<dbReference type="Gene3D" id="1.10.510.10">
    <property type="entry name" value="Transferase(Phosphotransferase) domain 1"/>
    <property type="match status" value="1"/>
</dbReference>
<dbReference type="EMBL" id="VKHS01000412">
    <property type="protein sequence ID" value="MBB0231050.1"/>
    <property type="molecule type" value="Genomic_DNA"/>
</dbReference>
<dbReference type="AlphaFoldDB" id="A0A7W3XXF8"/>
<feature type="non-terminal residue" evidence="8">
    <location>
        <position position="380"/>
    </location>
</feature>
<dbReference type="InterPro" id="IPR000719">
    <property type="entry name" value="Prot_kinase_dom"/>
</dbReference>
<evidence type="ECO:0000256" key="1">
    <source>
        <dbReference type="ARBA" id="ARBA00022679"/>
    </source>
</evidence>
<name>A0A7W3XXF8_9ACTN</name>
<dbReference type="PROSITE" id="PS50011">
    <property type="entry name" value="PROTEIN_KINASE_DOM"/>
    <property type="match status" value="1"/>
</dbReference>
<sequence length="380" mass="38606">MEPLAEGDPRRMGVYRLLRRLGSGGMGVVYLGRSPGGRTVAVKAVHARFARDPAFRARFAREVAAARRVGGAWTAPVLDADPDADVPWVATGYVAGPDLQRTVDRLGPLPLHSVRALGAGTAEALAAVHALGLVHRDIKPSNVLLTLDGPRLIDFGIARATDVGTDVEGGAITDTGMSVGSPGYMSPEQILGEEVGPATDVFALGAVLALASGGRPPFVADGAAQLLYRMVHGEPELDRVPEALRDLVARCLARDPADRPDPAELARELSDGRGAAALVGEGWLPHAVVEGVSRRAVLLLNLEAGTDGAGLNTADADATPATPDGAAGDGAAGKPGETGSGGRGTAGAEDTTAPGAPPVADDPDATDTEPRTGAPTTSPA</sequence>
<dbReference type="Pfam" id="PF00069">
    <property type="entry name" value="Pkinase"/>
    <property type="match status" value="1"/>
</dbReference>
<reference evidence="9" key="1">
    <citation type="submission" date="2019-10" db="EMBL/GenBank/DDBJ databases">
        <title>Streptomyces sp. nov., a novel actinobacterium isolated from alkaline environment.</title>
        <authorList>
            <person name="Golinska P."/>
        </authorList>
    </citation>
    <scope>NUCLEOTIDE SEQUENCE [LARGE SCALE GENOMIC DNA]</scope>
    <source>
        <strain evidence="9">DSM 42108</strain>
    </source>
</reference>